<dbReference type="GO" id="GO:0006123">
    <property type="term" value="P:mitochondrial electron transport, cytochrome c to oxygen"/>
    <property type="evidence" value="ECO:0007669"/>
    <property type="project" value="InterPro"/>
</dbReference>
<dbReference type="GO" id="GO:0046872">
    <property type="term" value="F:metal ion binding"/>
    <property type="evidence" value="ECO:0007669"/>
    <property type="project" value="UniProtKB-KW"/>
</dbReference>
<dbReference type="PROSITE" id="PS51359">
    <property type="entry name" value="COX5B_2"/>
    <property type="match status" value="1"/>
</dbReference>
<keyword evidence="2 3" id="KW-0862">Zinc</keyword>
<dbReference type="Pfam" id="PF01215">
    <property type="entry name" value="COX5B"/>
    <property type="match status" value="1"/>
</dbReference>
<keyword evidence="1 3" id="KW-0479">Metal-binding</keyword>
<dbReference type="AlphaFoldDB" id="T2MGL6"/>
<dbReference type="InterPro" id="IPR036972">
    <property type="entry name" value="Cyt_c_oxidase_su5b_sf"/>
</dbReference>
<reference evidence="4" key="1">
    <citation type="journal article" date="2013" name="Genome Biol. Evol.">
        <title>Punctuated emergences of genetic and phenotypic innovations in eumetazoan, bilaterian, euteleostome, and hominidae ancestors.</title>
        <authorList>
            <person name="Wenger Y."/>
            <person name="Galliot B."/>
        </authorList>
    </citation>
    <scope>NUCLEOTIDE SEQUENCE</scope>
    <source>
        <tissue evidence="4">Whole animals</tissue>
    </source>
</reference>
<proteinExistence type="evidence at transcript level"/>
<dbReference type="CDD" id="cd00924">
    <property type="entry name" value="Cyt_c_Oxidase_Vb"/>
    <property type="match status" value="1"/>
</dbReference>
<dbReference type="FunFam" id="2.60.11.10:FF:000004">
    <property type="entry name" value="Cytochrome c oxidase subunit 5B"/>
    <property type="match status" value="1"/>
</dbReference>
<dbReference type="PANTHER" id="PTHR10122:SF0">
    <property type="entry name" value="CYTOCHROME C OXIDASE SUBUNIT 5B, ISOFORM A-RELATED"/>
    <property type="match status" value="1"/>
</dbReference>
<evidence type="ECO:0000256" key="2">
    <source>
        <dbReference type="ARBA" id="ARBA00022833"/>
    </source>
</evidence>
<dbReference type="Gene3D" id="2.60.11.10">
    <property type="entry name" value="Cytochrome c oxidase, subunit Vb"/>
    <property type="match status" value="1"/>
</dbReference>
<feature type="binding site" evidence="3">
    <location>
        <position position="147"/>
    </location>
    <ligand>
        <name>Zn(2+)</name>
        <dbReference type="ChEBI" id="CHEBI:29105"/>
    </ligand>
</feature>
<protein>
    <submittedName>
        <fullName evidence="4">Cytochrome c oxidase subunit 5B,mitochondrial</fullName>
    </submittedName>
</protein>
<gene>
    <name evidence="4" type="primary">COX5B</name>
</gene>
<accession>T2MGL6</accession>
<dbReference type="SUPFAM" id="SSF57802">
    <property type="entry name" value="Rubredoxin-like"/>
    <property type="match status" value="1"/>
</dbReference>
<evidence type="ECO:0000256" key="1">
    <source>
        <dbReference type="ARBA" id="ARBA00022723"/>
    </source>
</evidence>
<feature type="binding site" evidence="3">
    <location>
        <position position="123"/>
    </location>
    <ligand>
        <name>Zn(2+)</name>
        <dbReference type="ChEBI" id="CHEBI:29105"/>
    </ligand>
</feature>
<dbReference type="GO" id="GO:0045277">
    <property type="term" value="C:respiratory chain complex IV"/>
    <property type="evidence" value="ECO:0007669"/>
    <property type="project" value="InterPro"/>
</dbReference>
<evidence type="ECO:0000256" key="3">
    <source>
        <dbReference type="PIRSR" id="PIRSR602124-1"/>
    </source>
</evidence>
<feature type="binding site" evidence="3">
    <location>
        <position position="125"/>
    </location>
    <ligand>
        <name>Zn(2+)</name>
        <dbReference type="ChEBI" id="CHEBI:29105"/>
    </ligand>
</feature>
<name>T2MGL6_HYDVU</name>
<dbReference type="EMBL" id="HAAD01005191">
    <property type="protein sequence ID" value="CDG71423.1"/>
    <property type="molecule type" value="mRNA"/>
</dbReference>
<sequence length="163" mass="18197">VDRLNFQNFTELPRCQKLAHKRRKVVSGRACLIMAVRLFTSTLKRSGLLVKVARLSTSSLKYSNDRIPTDLEIATGTERKEIEAILAGNPDPFNMHTINKGPPGTREAPTLVPSMCDERIIGCICDEESTSVSWMVLKKGPVQRCHCGKFFQLVHGKTNALED</sequence>
<dbReference type="GO" id="GO:0005740">
    <property type="term" value="C:mitochondrial envelope"/>
    <property type="evidence" value="ECO:0007669"/>
    <property type="project" value="InterPro"/>
</dbReference>
<feature type="non-terminal residue" evidence="4">
    <location>
        <position position="1"/>
    </location>
</feature>
<feature type="binding site" evidence="3">
    <location>
        <position position="145"/>
    </location>
    <ligand>
        <name>Zn(2+)</name>
        <dbReference type="ChEBI" id="CHEBI:29105"/>
    </ligand>
</feature>
<dbReference type="PANTHER" id="PTHR10122">
    <property type="entry name" value="CYTOCHROME C OXIDASE SUBUNIT 5B, MITOCHONDRIAL"/>
    <property type="match status" value="1"/>
</dbReference>
<organism evidence="4">
    <name type="scientific">Hydra vulgaris</name>
    <name type="common">Hydra</name>
    <name type="synonym">Hydra attenuata</name>
    <dbReference type="NCBI Taxonomy" id="6087"/>
    <lineage>
        <taxon>Eukaryota</taxon>
        <taxon>Metazoa</taxon>
        <taxon>Cnidaria</taxon>
        <taxon>Hydrozoa</taxon>
        <taxon>Hydroidolina</taxon>
        <taxon>Anthoathecata</taxon>
        <taxon>Aplanulata</taxon>
        <taxon>Hydridae</taxon>
        <taxon>Hydra</taxon>
    </lineage>
</organism>
<evidence type="ECO:0000313" key="4">
    <source>
        <dbReference type="EMBL" id="CDG71423.1"/>
    </source>
</evidence>
<dbReference type="InterPro" id="IPR002124">
    <property type="entry name" value="Cyt_c_oxidase_su5b"/>
</dbReference>
<dbReference type="OrthoDB" id="10249250at2759"/>